<proteinExistence type="predicted"/>
<dbReference type="InterPro" id="IPR003724">
    <property type="entry name" value="CblAdoTrfase_CobA"/>
</dbReference>
<keyword evidence="2" id="KW-1185">Reference proteome</keyword>
<dbReference type="SUPFAM" id="SSF52540">
    <property type="entry name" value="P-loop containing nucleoside triphosphate hydrolases"/>
    <property type="match status" value="1"/>
</dbReference>
<accession>A0AA37IZZ2</accession>
<dbReference type="EMBL" id="BQKV01000098">
    <property type="protein sequence ID" value="GJN65407.1"/>
    <property type="molecule type" value="Genomic_DNA"/>
</dbReference>
<reference evidence="1" key="1">
    <citation type="journal article" date="2022" name="Int. J. Syst. Evol. Microbiol.">
        <title>Genome-based, phenotypic and chemotaxonomic classification of Faecalibacterium strains: proposal of three novel species Faecalibacterium duncaniae sp. nov., Faecalibacterium hattorii sp. nov. and Faecalibacterium gallinarum sp. nov. .</title>
        <authorList>
            <person name="Sakamoto M."/>
            <person name="Sakurai N."/>
            <person name="Tanno H."/>
            <person name="Iino T."/>
            <person name="Ohkuma M."/>
            <person name="Endo A."/>
        </authorList>
    </citation>
    <scope>NUCLEOTIDE SEQUENCE</scope>
    <source>
        <strain evidence="1">JCM 17207</strain>
    </source>
</reference>
<dbReference type="GO" id="GO:0005524">
    <property type="term" value="F:ATP binding"/>
    <property type="evidence" value="ECO:0007669"/>
    <property type="project" value="InterPro"/>
</dbReference>
<name>A0AA37IZZ2_9FIRM</name>
<dbReference type="InterPro" id="IPR027417">
    <property type="entry name" value="P-loop_NTPase"/>
</dbReference>
<gene>
    <name evidence="1" type="ORF">JCM17207_20320</name>
</gene>
<dbReference type="Pfam" id="PF02572">
    <property type="entry name" value="CobA_CobO_BtuR"/>
    <property type="match status" value="1"/>
</dbReference>
<dbReference type="PANTHER" id="PTHR46638:SF1">
    <property type="entry name" value="CORRINOID ADENOSYLTRANSFERASE"/>
    <property type="match status" value="1"/>
</dbReference>
<sequence length="173" mass="18681">MEGLIHIYCGDGKGKTTAAVGLAVRAAGAGKRVIFTQFFKDGSSSEIKMLETLPGVELVLCRVQHGFYKFMDEAGRAAARRDFSNLLDAALTRAAEGADLLVLDEAISACNCGVIDEETLAAFLAEKPAGLEVVLTGRNPSERLLARADYITEMKKIRHPYDQGITARLGVEY</sequence>
<dbReference type="PIRSF" id="PIRSF015617">
    <property type="entry name" value="Adensltrnsf_CobA"/>
    <property type="match status" value="1"/>
</dbReference>
<dbReference type="PANTHER" id="PTHR46638">
    <property type="entry name" value="CORRINOID ADENOSYLTRANSFERASE"/>
    <property type="match status" value="1"/>
</dbReference>
<dbReference type="Proteomes" id="UP001055185">
    <property type="component" value="Unassembled WGS sequence"/>
</dbReference>
<organism evidence="1 2">
    <name type="scientific">Faecalibacterium gallinarum</name>
    <dbReference type="NCBI Taxonomy" id="2903556"/>
    <lineage>
        <taxon>Bacteria</taxon>
        <taxon>Bacillati</taxon>
        <taxon>Bacillota</taxon>
        <taxon>Clostridia</taxon>
        <taxon>Eubacteriales</taxon>
        <taxon>Oscillospiraceae</taxon>
        <taxon>Faecalibacterium</taxon>
    </lineage>
</organism>
<evidence type="ECO:0000313" key="2">
    <source>
        <dbReference type="Proteomes" id="UP001055185"/>
    </source>
</evidence>
<dbReference type="Gene3D" id="3.40.50.300">
    <property type="entry name" value="P-loop containing nucleotide triphosphate hydrolases"/>
    <property type="match status" value="1"/>
</dbReference>
<protein>
    <submittedName>
        <fullName evidence="1">Cob(I)alamin adenosyltransferase/cobinamide ATP-dependent adenosyltransferase</fullName>
    </submittedName>
</protein>
<comment type="caution">
    <text evidence="1">The sequence shown here is derived from an EMBL/GenBank/DDBJ whole genome shotgun (WGS) entry which is preliminary data.</text>
</comment>
<dbReference type="GO" id="GO:0009236">
    <property type="term" value="P:cobalamin biosynthetic process"/>
    <property type="evidence" value="ECO:0007669"/>
    <property type="project" value="InterPro"/>
</dbReference>
<dbReference type="GO" id="GO:0008817">
    <property type="term" value="F:corrinoid adenosyltransferase activity"/>
    <property type="evidence" value="ECO:0007669"/>
    <property type="project" value="InterPro"/>
</dbReference>
<evidence type="ECO:0000313" key="1">
    <source>
        <dbReference type="EMBL" id="GJN65407.1"/>
    </source>
</evidence>
<dbReference type="AlphaFoldDB" id="A0AA37IZZ2"/>
<dbReference type="RefSeq" id="WP_238317628.1">
    <property type="nucleotide sequence ID" value="NZ_BQKV01000098.1"/>
</dbReference>